<reference evidence="7 8" key="1">
    <citation type="submission" date="2025-05" db="UniProtKB">
        <authorList>
            <consortium name="RefSeq"/>
        </authorList>
    </citation>
    <scope>IDENTIFICATION</scope>
</reference>
<keyword evidence="4" id="KW-1133">Transmembrane helix</keyword>
<evidence type="ECO:0000313" key="8">
    <source>
        <dbReference type="RefSeq" id="XP_005106462.1"/>
    </source>
</evidence>
<sequence>MDTSILFMFTMAAVLMLCVVVLEMWLKGRRQSGILTYWYAGFGNLWRYFTWCKDSKEEENTFESHSFRVKDNRQDSTSLCTSPNCIRCSRNLEILSTALTRLSYYITKSPNTEVQGDQSAQNEYHSLVADIKKSLDYAKNREGKESVKSLIPDSVSEASDSSSVLKSMPVESSLRPLVLQLSGLREQEFWPHTEFSALIALRQAWKHIMLEFVHLYKSPFPETQRLWKTNATVDGTWEIAQLVDQGRTTKAAEFCPLTMDLLKQIPDFLSDCYFGDASFSIVHPGTSIATHCGSTNCRIRCHLGLQVPQDLCTLTVGDRNRCWEEGEIICFDDAYPHSVRHHGGVESGFRAVFMIDLWHPDVSPAQREMIRYAFSP</sequence>
<feature type="domain" description="Aspartyl/asparaginy/proline hydroxylase" evidence="5">
    <location>
        <begin position="203"/>
        <end position="360"/>
    </location>
</feature>
<dbReference type="PANTHER" id="PTHR46332:SF5">
    <property type="entry name" value="ASPARTATE BETA-HYDROXYLASE DOMAIN CONTAINING 2"/>
    <property type="match status" value="1"/>
</dbReference>
<dbReference type="RefSeq" id="XP_005106461.1">
    <property type="nucleotide sequence ID" value="XM_005106404.3"/>
</dbReference>
<evidence type="ECO:0000256" key="1">
    <source>
        <dbReference type="ARBA" id="ARBA00007730"/>
    </source>
</evidence>
<dbReference type="PANTHER" id="PTHR46332">
    <property type="entry name" value="ASPARTATE BETA-HYDROXYLASE DOMAIN-CONTAINING PROTEIN 2"/>
    <property type="match status" value="1"/>
</dbReference>
<dbReference type="SUPFAM" id="SSF51197">
    <property type="entry name" value="Clavaminate synthase-like"/>
    <property type="match status" value="1"/>
</dbReference>
<dbReference type="InterPro" id="IPR051821">
    <property type="entry name" value="Asp/Asn_beta-hydroxylase"/>
</dbReference>
<accession>A0ABM0K1D4</accession>
<name>A0ABM0K1D4_APLCA</name>
<protein>
    <submittedName>
        <fullName evidence="7 8">Aspartate beta-hydroxylase domain-containing protein 2</fullName>
    </submittedName>
</protein>
<evidence type="ECO:0000313" key="7">
    <source>
        <dbReference type="RefSeq" id="XP_005106461.1"/>
    </source>
</evidence>
<evidence type="ECO:0000313" key="6">
    <source>
        <dbReference type="Proteomes" id="UP000694888"/>
    </source>
</evidence>
<gene>
    <name evidence="7 8" type="primary">LOC101859810</name>
</gene>
<evidence type="ECO:0000256" key="4">
    <source>
        <dbReference type="SAM" id="Phobius"/>
    </source>
</evidence>
<dbReference type="RefSeq" id="XP_005106462.1">
    <property type="nucleotide sequence ID" value="XM_005106405.3"/>
</dbReference>
<feature type="transmembrane region" description="Helical" evidence="4">
    <location>
        <begin position="6"/>
        <end position="26"/>
    </location>
</feature>
<dbReference type="Gene3D" id="2.60.120.330">
    <property type="entry name" value="B-lactam Antibiotic, Isopenicillin N Synthase, Chain"/>
    <property type="match status" value="1"/>
</dbReference>
<dbReference type="InterPro" id="IPR027443">
    <property type="entry name" value="IPNS-like_sf"/>
</dbReference>
<keyword evidence="2" id="KW-0223">Dioxygenase</keyword>
<comment type="similarity">
    <text evidence="1">Belongs to the aspartyl/asparaginyl beta-hydroxylase family.</text>
</comment>
<dbReference type="Pfam" id="PF05118">
    <property type="entry name" value="Asp_Arg_Hydrox"/>
    <property type="match status" value="1"/>
</dbReference>
<organism evidence="6 7">
    <name type="scientific">Aplysia californica</name>
    <name type="common">California sea hare</name>
    <dbReference type="NCBI Taxonomy" id="6500"/>
    <lineage>
        <taxon>Eukaryota</taxon>
        <taxon>Metazoa</taxon>
        <taxon>Spiralia</taxon>
        <taxon>Lophotrochozoa</taxon>
        <taxon>Mollusca</taxon>
        <taxon>Gastropoda</taxon>
        <taxon>Heterobranchia</taxon>
        <taxon>Euthyneura</taxon>
        <taxon>Tectipleura</taxon>
        <taxon>Aplysiida</taxon>
        <taxon>Aplysioidea</taxon>
        <taxon>Aplysiidae</taxon>
        <taxon>Aplysia</taxon>
    </lineage>
</organism>
<proteinExistence type="inferred from homology"/>
<keyword evidence="4" id="KW-0472">Membrane</keyword>
<dbReference type="GeneID" id="101859810"/>
<dbReference type="InterPro" id="IPR007803">
    <property type="entry name" value="Asp/Arg/Pro-Hydrxlase"/>
</dbReference>
<evidence type="ECO:0000256" key="2">
    <source>
        <dbReference type="ARBA" id="ARBA00022964"/>
    </source>
</evidence>
<evidence type="ECO:0000259" key="5">
    <source>
        <dbReference type="Pfam" id="PF05118"/>
    </source>
</evidence>
<keyword evidence="3" id="KW-0560">Oxidoreductase</keyword>
<evidence type="ECO:0000256" key="3">
    <source>
        <dbReference type="ARBA" id="ARBA00023002"/>
    </source>
</evidence>
<dbReference type="Proteomes" id="UP000694888">
    <property type="component" value="Unplaced"/>
</dbReference>
<keyword evidence="6" id="KW-1185">Reference proteome</keyword>
<keyword evidence="4" id="KW-0812">Transmembrane</keyword>